<accession>A0AAV9GBS7</accession>
<comment type="caution">
    <text evidence="7">The sequence shown here is derived from an EMBL/GenBank/DDBJ whole genome shotgun (WGS) entry which is preliminary data.</text>
</comment>
<evidence type="ECO:0000256" key="3">
    <source>
        <dbReference type="ARBA" id="ARBA00023136"/>
    </source>
</evidence>
<reference evidence="7" key="2">
    <citation type="submission" date="2023-05" db="EMBL/GenBank/DDBJ databases">
        <authorList>
            <consortium name="Lawrence Berkeley National Laboratory"/>
            <person name="Steindorff A."/>
            <person name="Hensen N."/>
            <person name="Bonometti L."/>
            <person name="Westerberg I."/>
            <person name="Brannstrom I.O."/>
            <person name="Guillou S."/>
            <person name="Cros-Aarteil S."/>
            <person name="Calhoun S."/>
            <person name="Haridas S."/>
            <person name="Kuo A."/>
            <person name="Mondo S."/>
            <person name="Pangilinan J."/>
            <person name="Riley R."/>
            <person name="Labutti K."/>
            <person name="Andreopoulos B."/>
            <person name="Lipzen A."/>
            <person name="Chen C."/>
            <person name="Yanf M."/>
            <person name="Daum C."/>
            <person name="Ng V."/>
            <person name="Clum A."/>
            <person name="Ohm R."/>
            <person name="Martin F."/>
            <person name="Silar P."/>
            <person name="Natvig D."/>
            <person name="Lalanne C."/>
            <person name="Gautier V."/>
            <person name="Ament-Velasquez S.L."/>
            <person name="Kruys A."/>
            <person name="Hutchinson M.I."/>
            <person name="Powell A.J."/>
            <person name="Barry K."/>
            <person name="Miller A.N."/>
            <person name="Grigoriev I.V."/>
            <person name="Debuchy R."/>
            <person name="Gladieux P."/>
            <person name="Thoren M.H."/>
            <person name="Johannesson H."/>
        </authorList>
    </citation>
    <scope>NUCLEOTIDE SEQUENCE</scope>
    <source>
        <strain evidence="7">PSN243</strain>
    </source>
</reference>
<evidence type="ECO:0000313" key="7">
    <source>
        <dbReference type="EMBL" id="KAK4446299.1"/>
    </source>
</evidence>
<organism evidence="7 8">
    <name type="scientific">Podospora aff. communis PSN243</name>
    <dbReference type="NCBI Taxonomy" id="3040156"/>
    <lineage>
        <taxon>Eukaryota</taxon>
        <taxon>Fungi</taxon>
        <taxon>Dikarya</taxon>
        <taxon>Ascomycota</taxon>
        <taxon>Pezizomycotina</taxon>
        <taxon>Sordariomycetes</taxon>
        <taxon>Sordariomycetidae</taxon>
        <taxon>Sordariales</taxon>
        <taxon>Podosporaceae</taxon>
        <taxon>Podospora</taxon>
    </lineage>
</organism>
<feature type="region of interest" description="Disordered" evidence="5">
    <location>
        <begin position="54"/>
        <end position="82"/>
    </location>
</feature>
<dbReference type="GO" id="GO:0016020">
    <property type="term" value="C:membrane"/>
    <property type="evidence" value="ECO:0007669"/>
    <property type="project" value="UniProtKB-SubCell"/>
</dbReference>
<dbReference type="EMBL" id="MU865958">
    <property type="protein sequence ID" value="KAK4446299.1"/>
    <property type="molecule type" value="Genomic_DNA"/>
</dbReference>
<evidence type="ECO:0000259" key="6">
    <source>
        <dbReference type="Pfam" id="PF09258"/>
    </source>
</evidence>
<evidence type="ECO:0000256" key="4">
    <source>
        <dbReference type="ARBA" id="ARBA00023157"/>
    </source>
</evidence>
<dbReference type="SUPFAM" id="SSF53448">
    <property type="entry name" value="Nucleotide-diphospho-sugar transferases"/>
    <property type="match status" value="1"/>
</dbReference>
<evidence type="ECO:0000256" key="5">
    <source>
        <dbReference type="SAM" id="MobiDB-lite"/>
    </source>
</evidence>
<dbReference type="PANTHER" id="PTHR48261">
    <property type="entry name" value="ACETYLGLUCOSAMINYLTRANSFERASE"/>
    <property type="match status" value="1"/>
</dbReference>
<dbReference type="InterPro" id="IPR015338">
    <property type="entry name" value="GT64_dom"/>
</dbReference>
<keyword evidence="2" id="KW-0808">Transferase</keyword>
<dbReference type="InterPro" id="IPR029044">
    <property type="entry name" value="Nucleotide-diphossugar_trans"/>
</dbReference>
<protein>
    <submittedName>
        <fullName evidence="7">Glycosyltransferase</fullName>
    </submittedName>
</protein>
<evidence type="ECO:0000256" key="2">
    <source>
        <dbReference type="ARBA" id="ARBA00022679"/>
    </source>
</evidence>
<keyword evidence="3" id="KW-0472">Membrane</keyword>
<proteinExistence type="predicted"/>
<keyword evidence="4" id="KW-1015">Disulfide bond</keyword>
<evidence type="ECO:0000313" key="8">
    <source>
        <dbReference type="Proteomes" id="UP001321760"/>
    </source>
</evidence>
<sequence length="378" mass="42037">MLRAVEGLGGVPPRKLTTILCSAVFVAALFLSLFTNHFAGPLAALRGDASLPATTPPLPSPVPSDIAGPPSPVEQSQFEEPPSPIAATPQIPLGYAGKCGNDTHAAARNVWLDADASYAHLMDDKFTIAILTYKRPEVLNVTLSKLLSAPIPSLHEIVIIWCESPNPPPSYTSHSGVRIRYRYSPYDSLNARFEPDPLYETQAILSHDDDVWYEPSDLEFVFQTWRQLGRYRITGALPRCFSRNDKGSLSYHPCRKGQDWYSMVLTNLAFIHISLMDYYFSSEPIPTLIRAHVDENFNCEDIGMNYIASMLTCTGPLHVKGKEGFKNQDPKKGISKGSKGGGHFAKRNRCLNYFEEVVGFFPLVKQMGSIHRGIDWFN</sequence>
<keyword evidence="8" id="KW-1185">Reference proteome</keyword>
<dbReference type="GO" id="GO:0016757">
    <property type="term" value="F:glycosyltransferase activity"/>
    <property type="evidence" value="ECO:0007669"/>
    <property type="project" value="InterPro"/>
</dbReference>
<gene>
    <name evidence="7" type="ORF">QBC34DRAFT_470103</name>
</gene>
<dbReference type="Pfam" id="PF09258">
    <property type="entry name" value="Glyco_transf_64"/>
    <property type="match status" value="1"/>
</dbReference>
<dbReference type="PANTHER" id="PTHR48261:SF2">
    <property type="entry name" value="ACETYLGLUCOSAMINYLTRANSFERASE"/>
    <property type="match status" value="1"/>
</dbReference>
<evidence type="ECO:0000256" key="1">
    <source>
        <dbReference type="ARBA" id="ARBA00004370"/>
    </source>
</evidence>
<dbReference type="Proteomes" id="UP001321760">
    <property type="component" value="Unassembled WGS sequence"/>
</dbReference>
<dbReference type="AlphaFoldDB" id="A0AAV9GBS7"/>
<name>A0AAV9GBS7_9PEZI</name>
<dbReference type="Gene3D" id="3.90.550.10">
    <property type="entry name" value="Spore Coat Polysaccharide Biosynthesis Protein SpsA, Chain A"/>
    <property type="match status" value="1"/>
</dbReference>
<dbReference type="InterPro" id="IPR004263">
    <property type="entry name" value="Exostosin"/>
</dbReference>
<feature type="domain" description="Glycosyl transferase 64" evidence="6">
    <location>
        <begin position="126"/>
        <end position="369"/>
    </location>
</feature>
<reference evidence="7" key="1">
    <citation type="journal article" date="2023" name="Mol. Phylogenet. Evol.">
        <title>Genome-scale phylogeny and comparative genomics of the fungal order Sordariales.</title>
        <authorList>
            <person name="Hensen N."/>
            <person name="Bonometti L."/>
            <person name="Westerberg I."/>
            <person name="Brannstrom I.O."/>
            <person name="Guillou S."/>
            <person name="Cros-Aarteil S."/>
            <person name="Calhoun S."/>
            <person name="Haridas S."/>
            <person name="Kuo A."/>
            <person name="Mondo S."/>
            <person name="Pangilinan J."/>
            <person name="Riley R."/>
            <person name="LaButti K."/>
            <person name="Andreopoulos B."/>
            <person name="Lipzen A."/>
            <person name="Chen C."/>
            <person name="Yan M."/>
            <person name="Daum C."/>
            <person name="Ng V."/>
            <person name="Clum A."/>
            <person name="Steindorff A."/>
            <person name="Ohm R.A."/>
            <person name="Martin F."/>
            <person name="Silar P."/>
            <person name="Natvig D.O."/>
            <person name="Lalanne C."/>
            <person name="Gautier V."/>
            <person name="Ament-Velasquez S.L."/>
            <person name="Kruys A."/>
            <person name="Hutchinson M.I."/>
            <person name="Powell A.J."/>
            <person name="Barry K."/>
            <person name="Miller A.N."/>
            <person name="Grigoriev I.V."/>
            <person name="Debuchy R."/>
            <person name="Gladieux P."/>
            <person name="Hiltunen Thoren M."/>
            <person name="Johannesson H."/>
        </authorList>
    </citation>
    <scope>NUCLEOTIDE SEQUENCE</scope>
    <source>
        <strain evidence="7">PSN243</strain>
    </source>
</reference>
<comment type="subcellular location">
    <subcellularLocation>
        <location evidence="1">Membrane</location>
    </subcellularLocation>
</comment>